<feature type="compositionally biased region" description="Acidic residues" evidence="11">
    <location>
        <begin position="445"/>
        <end position="465"/>
    </location>
</feature>
<protein>
    <recommendedName>
        <fullName evidence="12">SP-RING-type domain-containing protein</fullName>
    </recommendedName>
</protein>
<dbReference type="GO" id="GO:0061665">
    <property type="term" value="F:SUMO ligase activity"/>
    <property type="evidence" value="ECO:0007669"/>
    <property type="project" value="TreeGrafter"/>
</dbReference>
<comment type="pathway">
    <text evidence="2">Protein modification; protein sumoylation.</text>
</comment>
<dbReference type="GO" id="GO:0016925">
    <property type="term" value="P:protein sumoylation"/>
    <property type="evidence" value="ECO:0007669"/>
    <property type="project" value="UniProtKB-UniPathway"/>
</dbReference>
<feature type="compositionally biased region" description="Acidic residues" evidence="11">
    <location>
        <begin position="101"/>
        <end position="110"/>
    </location>
</feature>
<accession>A0A1V8SH68</accession>
<feature type="compositionally biased region" description="Acidic residues" evidence="11">
    <location>
        <begin position="183"/>
        <end position="194"/>
    </location>
</feature>
<evidence type="ECO:0000256" key="5">
    <source>
        <dbReference type="ARBA" id="ARBA00022723"/>
    </source>
</evidence>
<dbReference type="STRING" id="1507870.A0A1V8SH68"/>
<evidence type="ECO:0000256" key="10">
    <source>
        <dbReference type="PROSITE-ProRule" id="PRU00452"/>
    </source>
</evidence>
<evidence type="ECO:0000256" key="1">
    <source>
        <dbReference type="ARBA" id="ARBA00004123"/>
    </source>
</evidence>
<feature type="region of interest" description="Disordered" evidence="11">
    <location>
        <begin position="1"/>
        <end position="37"/>
    </location>
</feature>
<name>A0A1V8SH68_9PEZI</name>
<dbReference type="InterPro" id="IPR004181">
    <property type="entry name" value="Znf_MIZ"/>
</dbReference>
<keyword evidence="6 10" id="KW-0863">Zinc-finger</keyword>
<evidence type="ECO:0000259" key="12">
    <source>
        <dbReference type="PROSITE" id="PS51044"/>
    </source>
</evidence>
<keyword evidence="4" id="KW-0808">Transferase</keyword>
<feature type="region of interest" description="Disordered" evidence="11">
    <location>
        <begin position="149"/>
        <end position="210"/>
    </location>
</feature>
<keyword evidence="7" id="KW-0833">Ubl conjugation pathway</keyword>
<evidence type="ECO:0000256" key="11">
    <source>
        <dbReference type="SAM" id="MobiDB-lite"/>
    </source>
</evidence>
<feature type="region of interest" description="Disordered" evidence="11">
    <location>
        <begin position="384"/>
        <end position="465"/>
    </location>
</feature>
<organism evidence="13 14">
    <name type="scientific">Cryoendolithus antarcticus</name>
    <dbReference type="NCBI Taxonomy" id="1507870"/>
    <lineage>
        <taxon>Eukaryota</taxon>
        <taxon>Fungi</taxon>
        <taxon>Dikarya</taxon>
        <taxon>Ascomycota</taxon>
        <taxon>Pezizomycotina</taxon>
        <taxon>Dothideomycetes</taxon>
        <taxon>Dothideomycetidae</taxon>
        <taxon>Cladosporiales</taxon>
        <taxon>Cladosporiaceae</taxon>
        <taxon>Cryoendolithus</taxon>
    </lineage>
</organism>
<gene>
    <name evidence="13" type="ORF">B0A48_15709</name>
</gene>
<dbReference type="PANTHER" id="PTHR21330:SF1">
    <property type="entry name" value="E3 SUMO-PROTEIN LIGASE NSE2"/>
    <property type="match status" value="1"/>
</dbReference>
<dbReference type="AlphaFoldDB" id="A0A1V8SH68"/>
<dbReference type="GO" id="GO:0008270">
    <property type="term" value="F:zinc ion binding"/>
    <property type="evidence" value="ECO:0007669"/>
    <property type="project" value="UniProtKB-KW"/>
</dbReference>
<dbReference type="Pfam" id="PF11789">
    <property type="entry name" value="zf-Nse"/>
    <property type="match status" value="1"/>
</dbReference>
<feature type="compositionally biased region" description="Acidic residues" evidence="11">
    <location>
        <begin position="400"/>
        <end position="410"/>
    </location>
</feature>
<keyword evidence="9" id="KW-0539">Nucleus</keyword>
<evidence type="ECO:0000256" key="3">
    <source>
        <dbReference type="ARBA" id="ARBA00008212"/>
    </source>
</evidence>
<evidence type="ECO:0000256" key="8">
    <source>
        <dbReference type="ARBA" id="ARBA00022833"/>
    </source>
</evidence>
<evidence type="ECO:0000256" key="4">
    <source>
        <dbReference type="ARBA" id="ARBA00022679"/>
    </source>
</evidence>
<keyword evidence="5" id="KW-0479">Metal-binding</keyword>
<dbReference type="InParanoid" id="A0A1V8SH68"/>
<keyword evidence="8" id="KW-0862">Zinc</keyword>
<dbReference type="SUPFAM" id="SSF57850">
    <property type="entry name" value="RING/U-box"/>
    <property type="match status" value="1"/>
</dbReference>
<dbReference type="PROSITE" id="PS51044">
    <property type="entry name" value="ZF_SP_RING"/>
    <property type="match status" value="1"/>
</dbReference>
<evidence type="ECO:0000256" key="9">
    <source>
        <dbReference type="ARBA" id="ARBA00023242"/>
    </source>
</evidence>
<dbReference type="GO" id="GO:0005634">
    <property type="term" value="C:nucleus"/>
    <property type="evidence" value="ECO:0007669"/>
    <property type="project" value="UniProtKB-SubCell"/>
</dbReference>
<feature type="region of interest" description="Disordered" evidence="11">
    <location>
        <begin position="81"/>
        <end position="110"/>
    </location>
</feature>
<dbReference type="UniPathway" id="UPA00886"/>
<evidence type="ECO:0000313" key="14">
    <source>
        <dbReference type="Proteomes" id="UP000192596"/>
    </source>
</evidence>
<feature type="compositionally biased region" description="Low complexity" evidence="11">
    <location>
        <begin position="17"/>
        <end position="37"/>
    </location>
</feature>
<evidence type="ECO:0000256" key="6">
    <source>
        <dbReference type="ARBA" id="ARBA00022771"/>
    </source>
</evidence>
<dbReference type="PANTHER" id="PTHR21330">
    <property type="entry name" value="E3 SUMO-PROTEIN LIGASE NSE2"/>
    <property type="match status" value="1"/>
</dbReference>
<dbReference type="CDD" id="cd16651">
    <property type="entry name" value="SPL-RING_NSE2"/>
    <property type="match status" value="1"/>
</dbReference>
<comment type="caution">
    <text evidence="13">The sequence shown here is derived from an EMBL/GenBank/DDBJ whole genome shotgun (WGS) entry which is preliminary data.</text>
</comment>
<dbReference type="EMBL" id="NAJO01000046">
    <property type="protein sequence ID" value="OQN98439.1"/>
    <property type="molecule type" value="Genomic_DNA"/>
</dbReference>
<feature type="domain" description="SP-RING-type" evidence="12">
    <location>
        <begin position="287"/>
        <end position="378"/>
    </location>
</feature>
<comment type="similarity">
    <text evidence="3">Belongs to the NSE2 family.</text>
</comment>
<dbReference type="InterPro" id="IPR013083">
    <property type="entry name" value="Znf_RING/FYVE/PHD"/>
</dbReference>
<keyword evidence="14" id="KW-1185">Reference proteome</keyword>
<dbReference type="GO" id="GO:0030915">
    <property type="term" value="C:Smc5-Smc6 complex"/>
    <property type="evidence" value="ECO:0007669"/>
    <property type="project" value="InterPro"/>
</dbReference>
<evidence type="ECO:0000313" key="13">
    <source>
        <dbReference type="EMBL" id="OQN98439.1"/>
    </source>
</evidence>
<evidence type="ECO:0000256" key="7">
    <source>
        <dbReference type="ARBA" id="ARBA00022786"/>
    </source>
</evidence>
<dbReference type="Proteomes" id="UP000192596">
    <property type="component" value="Unassembled WGS sequence"/>
</dbReference>
<reference evidence="14" key="1">
    <citation type="submission" date="2017-03" db="EMBL/GenBank/DDBJ databases">
        <title>Genomes of endolithic fungi from Antarctica.</title>
        <authorList>
            <person name="Coleine C."/>
            <person name="Masonjones S."/>
            <person name="Stajich J.E."/>
        </authorList>
    </citation>
    <scope>NUCLEOTIDE SEQUENCE [LARGE SCALE GENOMIC DNA]</scope>
    <source>
        <strain evidence="14">CCFEE 5527</strain>
    </source>
</reference>
<proteinExistence type="inferred from homology"/>
<feature type="compositionally biased region" description="Low complexity" evidence="11">
    <location>
        <begin position="149"/>
        <end position="163"/>
    </location>
</feature>
<dbReference type="GO" id="GO:0000724">
    <property type="term" value="P:double-strand break repair via homologous recombination"/>
    <property type="evidence" value="ECO:0007669"/>
    <property type="project" value="InterPro"/>
</dbReference>
<comment type="subcellular location">
    <subcellularLocation>
        <location evidence="1">Nucleus</location>
    </subcellularLocation>
</comment>
<dbReference type="InterPro" id="IPR026846">
    <property type="entry name" value="Nse2(Mms21)"/>
</dbReference>
<dbReference type="Gene3D" id="3.30.40.10">
    <property type="entry name" value="Zinc/RING finger domain, C3HC4 (zinc finger)"/>
    <property type="match status" value="1"/>
</dbReference>
<sequence length="465" mass="51445">MASRVRQVAATPGPSSTPRAAPTPRGPTAATYEAPAYTLNPAGQRALAELTRKYNLQKLNSKYTEVQELVSVAAAEINERVADKSSEIRKRKARQATQGQDGEDDVEDGLEELRERVERMTKRMDESMQKLIDGRHYVEGMQEALALAAQEARASASTQASTQNPRSQPRRRRAMSGGASDFSDAEEGDAEYQDFDPTAPRDGTQAVKSASAAFTEKLEEKKLEYQRCSKRQRYASNNEYKGFKQVVHDAMYPDQEVELPHESAWFNEPGLAPAPGETAGGYAEEDEDDDIQIQRATTSTKCPLTLQEFKDPLTSAKCRHSFEASAILEMLSASVERENGRSGPQVVRCPVASCDVRFGKSNLVKDAALIRRIKRLQHAKRIEEIDEDDESHGANRMSIEDDAVDVDDFEAGPAPTRAVKGETKPTPRNEMVPSTQPRSTGVVDLGDETDEGEHEAMEEDLYDED</sequence>
<dbReference type="OrthoDB" id="756301at2759"/>
<evidence type="ECO:0000256" key="2">
    <source>
        <dbReference type="ARBA" id="ARBA00004718"/>
    </source>
</evidence>